<feature type="domain" description="EamA" evidence="7">
    <location>
        <begin position="173"/>
        <end position="305"/>
    </location>
</feature>
<dbReference type="Proteomes" id="UP000256919">
    <property type="component" value="Unassembled WGS sequence"/>
</dbReference>
<feature type="transmembrane region" description="Helical" evidence="6">
    <location>
        <begin position="86"/>
        <end position="105"/>
    </location>
</feature>
<dbReference type="InterPro" id="IPR050638">
    <property type="entry name" value="AA-Vitamin_Transporters"/>
</dbReference>
<keyword evidence="9" id="KW-1185">Reference proteome</keyword>
<dbReference type="PANTHER" id="PTHR32322">
    <property type="entry name" value="INNER MEMBRANE TRANSPORTER"/>
    <property type="match status" value="1"/>
</dbReference>
<feature type="transmembrane region" description="Helical" evidence="6">
    <location>
        <begin position="289"/>
        <end position="306"/>
    </location>
</feature>
<evidence type="ECO:0000313" key="8">
    <source>
        <dbReference type="EMBL" id="REE27877.1"/>
    </source>
</evidence>
<feature type="transmembrane region" description="Helical" evidence="6">
    <location>
        <begin position="56"/>
        <end position="74"/>
    </location>
</feature>
<reference evidence="8 9" key="1">
    <citation type="submission" date="2018-07" db="EMBL/GenBank/DDBJ databases">
        <title>Genomic Encyclopedia of Type Strains, Phase III (KMG-III): the genomes of soil and plant-associated and newly described type strains.</title>
        <authorList>
            <person name="Whitman W."/>
        </authorList>
    </citation>
    <scope>NUCLEOTIDE SEQUENCE [LARGE SCALE GENOMIC DNA]</scope>
    <source>
        <strain evidence="8 9">CECT 7948</strain>
    </source>
</reference>
<comment type="caution">
    <text evidence="8">The sequence shown here is derived from an EMBL/GenBank/DDBJ whole genome shotgun (WGS) entry which is preliminary data.</text>
</comment>
<proteinExistence type="inferred from homology"/>
<comment type="similarity">
    <text evidence="2">Belongs to the EamA transporter family.</text>
</comment>
<feature type="transmembrane region" description="Helical" evidence="6">
    <location>
        <begin position="200"/>
        <end position="223"/>
    </location>
</feature>
<evidence type="ECO:0000256" key="1">
    <source>
        <dbReference type="ARBA" id="ARBA00004141"/>
    </source>
</evidence>
<protein>
    <submittedName>
        <fullName evidence="8">Drug/metabolite transporter (DMT)-like permease</fullName>
    </submittedName>
</protein>
<dbReference type="GO" id="GO:0016020">
    <property type="term" value="C:membrane"/>
    <property type="evidence" value="ECO:0007669"/>
    <property type="project" value="UniProtKB-SubCell"/>
</dbReference>
<keyword evidence="4 6" id="KW-1133">Transmembrane helix</keyword>
<dbReference type="AlphaFoldDB" id="A0A3D9N4N5"/>
<accession>A0A3D9N4N5</accession>
<dbReference type="InterPro" id="IPR000620">
    <property type="entry name" value="EamA_dom"/>
</dbReference>
<feature type="domain" description="EamA" evidence="7">
    <location>
        <begin position="28"/>
        <end position="156"/>
    </location>
</feature>
<dbReference type="EMBL" id="QREI01000001">
    <property type="protein sequence ID" value="REE27877.1"/>
    <property type="molecule type" value="Genomic_DNA"/>
</dbReference>
<feature type="transmembrane region" description="Helical" evidence="6">
    <location>
        <begin position="27"/>
        <end position="44"/>
    </location>
</feature>
<keyword evidence="3 6" id="KW-0812">Transmembrane</keyword>
<organism evidence="8 9">
    <name type="scientific">Winogradskyella pacifica</name>
    <dbReference type="NCBI Taxonomy" id="664642"/>
    <lineage>
        <taxon>Bacteria</taxon>
        <taxon>Pseudomonadati</taxon>
        <taxon>Bacteroidota</taxon>
        <taxon>Flavobacteriia</taxon>
        <taxon>Flavobacteriales</taxon>
        <taxon>Flavobacteriaceae</taxon>
        <taxon>Winogradskyella</taxon>
    </lineage>
</organism>
<feature type="transmembrane region" description="Helical" evidence="6">
    <location>
        <begin position="169"/>
        <end position="188"/>
    </location>
</feature>
<name>A0A3D9N4N5_9FLAO</name>
<comment type="subcellular location">
    <subcellularLocation>
        <location evidence="1">Membrane</location>
        <topology evidence="1">Multi-pass membrane protein</topology>
    </subcellularLocation>
</comment>
<feature type="transmembrane region" description="Helical" evidence="6">
    <location>
        <begin position="111"/>
        <end position="133"/>
    </location>
</feature>
<evidence type="ECO:0000259" key="7">
    <source>
        <dbReference type="Pfam" id="PF00892"/>
    </source>
</evidence>
<evidence type="ECO:0000256" key="6">
    <source>
        <dbReference type="SAM" id="Phobius"/>
    </source>
</evidence>
<keyword evidence="5 6" id="KW-0472">Membrane</keyword>
<evidence type="ECO:0000313" key="9">
    <source>
        <dbReference type="Proteomes" id="UP000256919"/>
    </source>
</evidence>
<dbReference type="Pfam" id="PF00892">
    <property type="entry name" value="EamA"/>
    <property type="match status" value="2"/>
</dbReference>
<dbReference type="SUPFAM" id="SSF103481">
    <property type="entry name" value="Multidrug resistance efflux transporter EmrE"/>
    <property type="match status" value="2"/>
</dbReference>
<feature type="transmembrane region" description="Helical" evidence="6">
    <location>
        <begin position="264"/>
        <end position="283"/>
    </location>
</feature>
<gene>
    <name evidence="8" type="ORF">DFQ09_101716</name>
</gene>
<sequence>MTFLAKQLTNFMTQLQRFCTKTPNLKWIYLIILSIIWGSSFILIKKSLLGLTAYQLGALRTIITGLLLLAFGFNTLKTIPKSKWKWLLISGLLGSFIPAFFFAIAETEIDSAVVSILNSLVPLNTILLGFAVFRITSTKRQVFGVIIGFIGTAILILKGSELNPNQNYLYAGFVIASTVMYAANVNIIKRYLQDVKPLAIAAGNYAFIVIPALIVLLFSDFFTAETLSNPKLLDALVYVAILSVFGTALAKILYFKLVQMSTPVFASSVTYIMPIVALIWGVLDGENLSYIQGLASILILIGVYLSHKPQSKPK</sequence>
<evidence type="ECO:0000256" key="5">
    <source>
        <dbReference type="ARBA" id="ARBA00023136"/>
    </source>
</evidence>
<dbReference type="InterPro" id="IPR037185">
    <property type="entry name" value="EmrE-like"/>
</dbReference>
<evidence type="ECO:0000256" key="4">
    <source>
        <dbReference type="ARBA" id="ARBA00022989"/>
    </source>
</evidence>
<evidence type="ECO:0000256" key="3">
    <source>
        <dbReference type="ARBA" id="ARBA00022692"/>
    </source>
</evidence>
<dbReference type="PANTHER" id="PTHR32322:SF2">
    <property type="entry name" value="EAMA DOMAIN-CONTAINING PROTEIN"/>
    <property type="match status" value="1"/>
</dbReference>
<feature type="transmembrane region" description="Helical" evidence="6">
    <location>
        <begin position="235"/>
        <end position="257"/>
    </location>
</feature>
<feature type="transmembrane region" description="Helical" evidence="6">
    <location>
        <begin position="140"/>
        <end position="157"/>
    </location>
</feature>
<evidence type="ECO:0000256" key="2">
    <source>
        <dbReference type="ARBA" id="ARBA00007362"/>
    </source>
</evidence>